<evidence type="ECO:0000313" key="3">
    <source>
        <dbReference type="EMBL" id="TGL87864.1"/>
    </source>
</evidence>
<protein>
    <submittedName>
        <fullName evidence="3">Ig-like protein</fullName>
    </submittedName>
</protein>
<accession>A0A4Z1ADI1</accession>
<evidence type="ECO:0000259" key="2">
    <source>
        <dbReference type="Pfam" id="PF13205"/>
    </source>
</evidence>
<dbReference type="OrthoDB" id="343030at2"/>
<proteinExistence type="predicted"/>
<reference evidence="3" key="1">
    <citation type="journal article" date="2019" name="PLoS Negl. Trop. Dis.">
        <title>Revisiting the worldwide diversity of Leptospira species in the environment.</title>
        <authorList>
            <person name="Vincent A.T."/>
            <person name="Schiettekatte O."/>
            <person name="Bourhy P."/>
            <person name="Veyrier F.J."/>
            <person name="Picardeau M."/>
        </authorList>
    </citation>
    <scope>NUCLEOTIDE SEQUENCE [LARGE SCALE GENOMIC DNA]</scope>
    <source>
        <strain evidence="3">201702422</strain>
    </source>
</reference>
<sequence>MNLVRWKWFCLFYLLFVGCSSKFGSLEDWIGVLNASDRPRVLTFTPNLDAIDVDPKAMISIVFSHPMSIQSCVSGFSLEPPVRGSFETTDISLKFIPKAELSSGGYIVRLTKQCEDKSGKDLDRVYTIPFRVGEKPTLEPTTVASIIVLTGTESECLTGGTPMDILLGEVLLGCSGVPGPPPIQVRFSKPMNQTEVGLGLRMEPAISFRLEWTSPSQVQILTDTMLAPNVRYHILLSAGIHSLDGGELSESFREDFLVGNLSDPEVIGFGLESQSCGLGIQEIGTLTSARWDSGFCFWSLGLPILNPHSYQFRGGDDGTATASACADVNTDNFRIFFNQYMDTTSVIGATRFSKISPPSTNIRLSTWVWSHCQTVSPFGCRELTYSYAESEASCNGSLFGNISTGGDFNLSASALAPNFYPYYEFRLEAEAKSVSGKRMKNAFVIQVEAK</sequence>
<dbReference type="AlphaFoldDB" id="A0A4Z1ADI1"/>
<gene>
    <name evidence="3" type="ORF">EHQ69_17380</name>
</gene>
<keyword evidence="1" id="KW-0732">Signal</keyword>
<dbReference type="PROSITE" id="PS51257">
    <property type="entry name" value="PROKAR_LIPOPROTEIN"/>
    <property type="match status" value="1"/>
</dbReference>
<dbReference type="Pfam" id="PF13205">
    <property type="entry name" value="Big_5"/>
    <property type="match status" value="1"/>
</dbReference>
<dbReference type="InterPro" id="IPR032812">
    <property type="entry name" value="SbsA_Ig"/>
</dbReference>
<dbReference type="EMBL" id="RQGP01000027">
    <property type="protein sequence ID" value="TGL87864.1"/>
    <property type="molecule type" value="Genomic_DNA"/>
</dbReference>
<feature type="domain" description="SbsA Ig-like" evidence="2">
    <location>
        <begin position="37"/>
        <end position="131"/>
    </location>
</feature>
<evidence type="ECO:0000256" key="1">
    <source>
        <dbReference type="ARBA" id="ARBA00022729"/>
    </source>
</evidence>
<organism evidence="3 4">
    <name type="scientific">Leptospira congkakensis</name>
    <dbReference type="NCBI Taxonomy" id="2484932"/>
    <lineage>
        <taxon>Bacteria</taxon>
        <taxon>Pseudomonadati</taxon>
        <taxon>Spirochaetota</taxon>
        <taxon>Spirochaetia</taxon>
        <taxon>Leptospirales</taxon>
        <taxon>Leptospiraceae</taxon>
        <taxon>Leptospira</taxon>
    </lineage>
</organism>
<comment type="caution">
    <text evidence="3">The sequence shown here is derived from an EMBL/GenBank/DDBJ whole genome shotgun (WGS) entry which is preliminary data.</text>
</comment>
<name>A0A4Z1ADI1_9LEPT</name>
<dbReference type="Proteomes" id="UP000298263">
    <property type="component" value="Unassembled WGS sequence"/>
</dbReference>
<evidence type="ECO:0000313" key="4">
    <source>
        <dbReference type="Proteomes" id="UP000298263"/>
    </source>
</evidence>
<keyword evidence="4" id="KW-1185">Reference proteome</keyword>
<dbReference type="RefSeq" id="WP_135587015.1">
    <property type="nucleotide sequence ID" value="NZ_RQGO01000001.1"/>
</dbReference>